<dbReference type="RefSeq" id="WP_378252865.1">
    <property type="nucleotide sequence ID" value="NZ_JBHSIT010000002.1"/>
</dbReference>
<gene>
    <name evidence="1" type="ORF">ACFPCY_07320</name>
</gene>
<dbReference type="GO" id="GO:0008168">
    <property type="term" value="F:methyltransferase activity"/>
    <property type="evidence" value="ECO:0007669"/>
    <property type="project" value="UniProtKB-KW"/>
</dbReference>
<organism evidence="1 2">
    <name type="scientific">Actinomadura gamaensis</name>
    <dbReference type="NCBI Taxonomy" id="1763541"/>
    <lineage>
        <taxon>Bacteria</taxon>
        <taxon>Bacillati</taxon>
        <taxon>Actinomycetota</taxon>
        <taxon>Actinomycetes</taxon>
        <taxon>Streptosporangiales</taxon>
        <taxon>Thermomonosporaceae</taxon>
        <taxon>Actinomadura</taxon>
    </lineage>
</organism>
<keyword evidence="1" id="KW-0489">Methyltransferase</keyword>
<dbReference type="InterPro" id="IPR006764">
    <property type="entry name" value="SAM_dep_MeTrfase_SAV2177_type"/>
</dbReference>
<evidence type="ECO:0000313" key="2">
    <source>
        <dbReference type="Proteomes" id="UP001595872"/>
    </source>
</evidence>
<evidence type="ECO:0000313" key="1">
    <source>
        <dbReference type="EMBL" id="MFC4907124.1"/>
    </source>
</evidence>
<keyword evidence="1" id="KW-0808">Transferase</keyword>
<comment type="caution">
    <text evidence="1">The sequence shown here is derived from an EMBL/GenBank/DDBJ whole genome shotgun (WGS) entry which is preliminary data.</text>
</comment>
<dbReference type="Pfam" id="PF04672">
    <property type="entry name" value="Methyltransf_19"/>
    <property type="match status" value="1"/>
</dbReference>
<name>A0ABV9TTY1_9ACTN</name>
<dbReference type="SUPFAM" id="SSF53335">
    <property type="entry name" value="S-adenosyl-L-methionine-dependent methyltransferases"/>
    <property type="match status" value="1"/>
</dbReference>
<keyword evidence="2" id="KW-1185">Reference proteome</keyword>
<dbReference type="EMBL" id="JBHSIT010000002">
    <property type="protein sequence ID" value="MFC4907124.1"/>
    <property type="molecule type" value="Genomic_DNA"/>
</dbReference>
<dbReference type="Gene3D" id="3.40.50.150">
    <property type="entry name" value="Vaccinia Virus protein VP39"/>
    <property type="match status" value="1"/>
</dbReference>
<sequence length="263" mass="29291">MAQHERPDHGLGRPAASRVYDFSLGGKDNYSKDRDVAIQAFERLDAARLLPRENRKFMRRAVRYLLDAGVRQFLDIGCGLPGRGNVHEVVHGVDPEATVVYVDHDPVAVVHYRALLHSVPTAAVVHADARDPASVLGDPQVTRLIDFDRPVGVLMIAMLDLIPDRDDPRAVVRAFRDRMAPGSHLVVCDFLDENLTDEERAIADDLVRRNGIVVTLRPRAFIADYFDGLQLVEPGLVYAPDWRPDRPYDPPTGWLLAGVGVKP</sequence>
<protein>
    <submittedName>
        <fullName evidence="1">SAM-dependent methyltransferase</fullName>
        <ecNumber evidence="1">2.1.1.-</ecNumber>
    </submittedName>
</protein>
<dbReference type="InterPro" id="IPR029063">
    <property type="entry name" value="SAM-dependent_MTases_sf"/>
</dbReference>
<dbReference type="EC" id="2.1.1.-" evidence="1"/>
<dbReference type="Proteomes" id="UP001595872">
    <property type="component" value="Unassembled WGS sequence"/>
</dbReference>
<dbReference type="GO" id="GO:0032259">
    <property type="term" value="P:methylation"/>
    <property type="evidence" value="ECO:0007669"/>
    <property type="project" value="UniProtKB-KW"/>
</dbReference>
<dbReference type="PIRSF" id="PIRSF017393">
    <property type="entry name" value="MTase_SAV2177"/>
    <property type="match status" value="1"/>
</dbReference>
<reference evidence="2" key="1">
    <citation type="journal article" date="2019" name="Int. J. Syst. Evol. Microbiol.">
        <title>The Global Catalogue of Microorganisms (GCM) 10K type strain sequencing project: providing services to taxonomists for standard genome sequencing and annotation.</title>
        <authorList>
            <consortium name="The Broad Institute Genomics Platform"/>
            <consortium name="The Broad Institute Genome Sequencing Center for Infectious Disease"/>
            <person name="Wu L."/>
            <person name="Ma J."/>
        </authorList>
    </citation>
    <scope>NUCLEOTIDE SEQUENCE [LARGE SCALE GENOMIC DNA]</scope>
    <source>
        <strain evidence="2">KLKA75</strain>
    </source>
</reference>
<proteinExistence type="predicted"/>
<accession>A0ABV9TTY1</accession>